<dbReference type="EMBL" id="AP015034">
    <property type="protein sequence ID" value="BAT76691.1"/>
    <property type="molecule type" value="Genomic_DNA"/>
</dbReference>
<dbReference type="AlphaFoldDB" id="A0A0S3R816"/>
<protein>
    <submittedName>
        <fullName evidence="2">Uncharacterized protein</fullName>
    </submittedName>
</protein>
<evidence type="ECO:0000313" key="3">
    <source>
        <dbReference type="Proteomes" id="UP000291084"/>
    </source>
</evidence>
<keyword evidence="1" id="KW-0472">Membrane</keyword>
<keyword evidence="3" id="KW-1185">Reference proteome</keyword>
<accession>A0A0S3R816</accession>
<dbReference type="Proteomes" id="UP000291084">
    <property type="component" value="Chromosome 1"/>
</dbReference>
<reference evidence="2 3" key="1">
    <citation type="journal article" date="2015" name="Sci. Rep.">
        <title>The power of single molecule real-time sequencing technology in the de novo assembly of a eukaryotic genome.</title>
        <authorList>
            <person name="Sakai H."/>
            <person name="Naito K."/>
            <person name="Ogiso-Tanaka E."/>
            <person name="Takahashi Y."/>
            <person name="Iseki K."/>
            <person name="Muto C."/>
            <person name="Satou K."/>
            <person name="Teruya K."/>
            <person name="Shiroma A."/>
            <person name="Shimoji M."/>
            <person name="Hirano T."/>
            <person name="Itoh T."/>
            <person name="Kaga A."/>
            <person name="Tomooka N."/>
        </authorList>
    </citation>
    <scope>NUCLEOTIDE SEQUENCE [LARGE SCALE GENOMIC DNA]</scope>
    <source>
        <strain evidence="3">cv. Shumari</strain>
    </source>
</reference>
<gene>
    <name evidence="2" type="primary">Vigan.01G473700</name>
    <name evidence="2" type="ORF">VIGAN_01473700</name>
</gene>
<feature type="transmembrane region" description="Helical" evidence="1">
    <location>
        <begin position="51"/>
        <end position="70"/>
    </location>
</feature>
<sequence>MVCWWHPGPSIIPNLTRANGILSISLSAHKSNHLLHHHSVNFIHIFHFHHFMFFAIITFHSNSLLCLGLIQI</sequence>
<keyword evidence="1" id="KW-0812">Transmembrane</keyword>
<evidence type="ECO:0000256" key="1">
    <source>
        <dbReference type="SAM" id="Phobius"/>
    </source>
</evidence>
<organism evidence="2 3">
    <name type="scientific">Vigna angularis var. angularis</name>
    <dbReference type="NCBI Taxonomy" id="157739"/>
    <lineage>
        <taxon>Eukaryota</taxon>
        <taxon>Viridiplantae</taxon>
        <taxon>Streptophyta</taxon>
        <taxon>Embryophyta</taxon>
        <taxon>Tracheophyta</taxon>
        <taxon>Spermatophyta</taxon>
        <taxon>Magnoliopsida</taxon>
        <taxon>eudicotyledons</taxon>
        <taxon>Gunneridae</taxon>
        <taxon>Pentapetalae</taxon>
        <taxon>rosids</taxon>
        <taxon>fabids</taxon>
        <taxon>Fabales</taxon>
        <taxon>Fabaceae</taxon>
        <taxon>Papilionoideae</taxon>
        <taxon>50 kb inversion clade</taxon>
        <taxon>NPAAA clade</taxon>
        <taxon>indigoferoid/millettioid clade</taxon>
        <taxon>Phaseoleae</taxon>
        <taxon>Vigna</taxon>
    </lineage>
</organism>
<proteinExistence type="predicted"/>
<name>A0A0S3R816_PHAAN</name>
<evidence type="ECO:0000313" key="2">
    <source>
        <dbReference type="EMBL" id="BAT76691.1"/>
    </source>
</evidence>
<keyword evidence="1" id="KW-1133">Transmembrane helix</keyword>